<dbReference type="InterPro" id="IPR036259">
    <property type="entry name" value="MFS_trans_sf"/>
</dbReference>
<evidence type="ECO:0000256" key="4">
    <source>
        <dbReference type="ARBA" id="ARBA00023136"/>
    </source>
</evidence>
<evidence type="ECO:0000256" key="3">
    <source>
        <dbReference type="ARBA" id="ARBA00022989"/>
    </source>
</evidence>
<evidence type="ECO:0000256" key="1">
    <source>
        <dbReference type="ARBA" id="ARBA00004141"/>
    </source>
</evidence>
<keyword evidence="4 6" id="KW-0472">Membrane</keyword>
<sequence>EPMRQVRLRLAACRLIQQEKTASDLPGGRWNISPSRHIGGLALLDLNNSHSDLSSNLNLRVPRVLWPMTDHEKMKKQVDEDLINLFFSSYGLVSQMIVSFSAAAVSVLAASPSGHEHRTGAGEGEQTTQETPEEDCKEEEMKLERARMLAEAKQRLEERELLILERLKLEEEGAMQLQRRNREEKGNNSARDNIIHRLYLLILAGSRGEGTTRPRGPVPFSRGQRTRGGVPMKRNLLFLFSIPQLVEFRLYRGFILFLTFLFYTAYHLSRKPISIVKVIFCVSSGIFGERLPLRYYLSFGMLTSGLFTCLFGLGYYWNIHSLGYYAFIQLFVHQIVQENGETEPLLQNGNGSINGAISTETPEIVEEHSEAISFFGALRIPVSRQKQLHFNC</sequence>
<proteinExistence type="predicted"/>
<feature type="non-terminal residue" evidence="7">
    <location>
        <position position="1"/>
    </location>
</feature>
<reference evidence="7 8" key="1">
    <citation type="submission" date="2021-06" db="EMBL/GenBank/DDBJ databases">
        <authorList>
            <person name="Palmer J.M."/>
        </authorList>
    </citation>
    <scope>NUCLEOTIDE SEQUENCE [LARGE SCALE GENOMIC DNA]</scope>
    <source>
        <strain evidence="7 8">XC_2019</strain>
        <tissue evidence="7">Muscle</tissue>
    </source>
</reference>
<keyword evidence="8" id="KW-1185">Reference proteome</keyword>
<evidence type="ECO:0000256" key="6">
    <source>
        <dbReference type="SAM" id="Phobius"/>
    </source>
</evidence>
<comment type="subcellular location">
    <subcellularLocation>
        <location evidence="1">Membrane</location>
        <topology evidence="1">Multi-pass membrane protein</topology>
    </subcellularLocation>
</comment>
<evidence type="ECO:0000256" key="2">
    <source>
        <dbReference type="ARBA" id="ARBA00022692"/>
    </source>
</evidence>
<feature type="transmembrane region" description="Helical" evidence="6">
    <location>
        <begin position="250"/>
        <end position="266"/>
    </location>
</feature>
<protein>
    <submittedName>
        <fullName evidence="7">Uncharacterized protein</fullName>
    </submittedName>
</protein>
<evidence type="ECO:0000313" key="8">
    <source>
        <dbReference type="Proteomes" id="UP001434883"/>
    </source>
</evidence>
<keyword evidence="2 6" id="KW-0812">Transmembrane</keyword>
<dbReference type="SUPFAM" id="SSF103473">
    <property type="entry name" value="MFS general substrate transporter"/>
    <property type="match status" value="1"/>
</dbReference>
<name>A0ABV0R533_9TELE</name>
<dbReference type="PANTHER" id="PTHR43184">
    <property type="entry name" value="MAJOR FACILITATOR SUPERFAMILY TRANSPORTER 16, ISOFORM B"/>
    <property type="match status" value="1"/>
</dbReference>
<accession>A0ABV0R533</accession>
<dbReference type="EMBL" id="JAHRIN010034308">
    <property type="protein sequence ID" value="MEQ2203235.1"/>
    <property type="molecule type" value="Genomic_DNA"/>
</dbReference>
<feature type="transmembrane region" description="Helical" evidence="6">
    <location>
        <begin position="295"/>
        <end position="317"/>
    </location>
</feature>
<organism evidence="7 8">
    <name type="scientific">Xenoophorus captivus</name>
    <dbReference type="NCBI Taxonomy" id="1517983"/>
    <lineage>
        <taxon>Eukaryota</taxon>
        <taxon>Metazoa</taxon>
        <taxon>Chordata</taxon>
        <taxon>Craniata</taxon>
        <taxon>Vertebrata</taxon>
        <taxon>Euteleostomi</taxon>
        <taxon>Actinopterygii</taxon>
        <taxon>Neopterygii</taxon>
        <taxon>Teleostei</taxon>
        <taxon>Neoteleostei</taxon>
        <taxon>Acanthomorphata</taxon>
        <taxon>Ovalentaria</taxon>
        <taxon>Atherinomorphae</taxon>
        <taxon>Cyprinodontiformes</taxon>
        <taxon>Goodeidae</taxon>
        <taxon>Xenoophorus</taxon>
    </lineage>
</organism>
<evidence type="ECO:0000313" key="7">
    <source>
        <dbReference type="EMBL" id="MEQ2203235.1"/>
    </source>
</evidence>
<comment type="caution">
    <text evidence="7">The sequence shown here is derived from an EMBL/GenBank/DDBJ whole genome shotgun (WGS) entry which is preliminary data.</text>
</comment>
<gene>
    <name evidence="7" type="ORF">XENOCAPTIV_027215</name>
</gene>
<dbReference type="PANTHER" id="PTHR43184:SF9">
    <property type="entry name" value="GLUCOSE-6-PHOSPHATE EXCHANGER SLC37A2"/>
    <property type="match status" value="1"/>
</dbReference>
<dbReference type="Proteomes" id="UP001434883">
    <property type="component" value="Unassembled WGS sequence"/>
</dbReference>
<feature type="region of interest" description="Disordered" evidence="5">
    <location>
        <begin position="113"/>
        <end position="136"/>
    </location>
</feature>
<keyword evidence="3 6" id="KW-1133">Transmembrane helix</keyword>
<evidence type="ECO:0000256" key="5">
    <source>
        <dbReference type="SAM" id="MobiDB-lite"/>
    </source>
</evidence>